<keyword evidence="5" id="KW-1185">Reference proteome</keyword>
<organism evidence="4 5">
    <name type="scientific">Bugula neritina</name>
    <name type="common">Brown bryozoan</name>
    <name type="synonym">Sertularia neritina</name>
    <dbReference type="NCBI Taxonomy" id="10212"/>
    <lineage>
        <taxon>Eukaryota</taxon>
        <taxon>Metazoa</taxon>
        <taxon>Spiralia</taxon>
        <taxon>Lophotrochozoa</taxon>
        <taxon>Bryozoa</taxon>
        <taxon>Gymnolaemata</taxon>
        <taxon>Cheilostomatida</taxon>
        <taxon>Flustrina</taxon>
        <taxon>Buguloidea</taxon>
        <taxon>Bugulidae</taxon>
        <taxon>Bugula</taxon>
    </lineage>
</organism>
<feature type="chain" id="PRO_5029881221" evidence="3">
    <location>
        <begin position="17"/>
        <end position="94"/>
    </location>
</feature>
<protein>
    <submittedName>
        <fullName evidence="4">SMPDL3B</fullName>
    </submittedName>
</protein>
<dbReference type="Proteomes" id="UP000593567">
    <property type="component" value="Unassembled WGS sequence"/>
</dbReference>
<dbReference type="GO" id="GO:0008081">
    <property type="term" value="F:phosphoric diester hydrolase activity"/>
    <property type="evidence" value="ECO:0007669"/>
    <property type="project" value="TreeGrafter"/>
</dbReference>
<dbReference type="OrthoDB" id="348678at2759"/>
<evidence type="ECO:0000313" key="5">
    <source>
        <dbReference type="Proteomes" id="UP000593567"/>
    </source>
</evidence>
<evidence type="ECO:0000256" key="1">
    <source>
        <dbReference type="ARBA" id="ARBA00022801"/>
    </source>
</evidence>
<dbReference type="InterPro" id="IPR029052">
    <property type="entry name" value="Metallo-depent_PP-like"/>
</dbReference>
<accession>A0A7J7J7J8</accession>
<evidence type="ECO:0000256" key="2">
    <source>
        <dbReference type="ARBA" id="ARBA00023180"/>
    </source>
</evidence>
<keyword evidence="2" id="KW-0325">Glycoprotein</keyword>
<keyword evidence="1" id="KW-0378">Hydrolase</keyword>
<keyword evidence="3" id="KW-0732">Signal</keyword>
<sequence length="94" mass="10549">MWYWYVSLCLIGGAFANPVAPNKGTFWHISDLHYDPTEEGKSCVKREAEIPTWGSQYCDSAYQLLESAVQAMKDIDNSADFLLWTGCASKSGEF</sequence>
<comment type="caution">
    <text evidence="4">The sequence shown here is derived from an EMBL/GenBank/DDBJ whole genome shotgun (WGS) entry which is preliminary data.</text>
</comment>
<dbReference type="PANTHER" id="PTHR10340">
    <property type="entry name" value="SPHINGOMYELIN PHOSPHODIESTERASE"/>
    <property type="match status" value="1"/>
</dbReference>
<evidence type="ECO:0000313" key="4">
    <source>
        <dbReference type="EMBL" id="KAF6021418.1"/>
    </source>
</evidence>
<feature type="signal peptide" evidence="3">
    <location>
        <begin position="1"/>
        <end position="16"/>
    </location>
</feature>
<dbReference type="SUPFAM" id="SSF56300">
    <property type="entry name" value="Metallo-dependent phosphatases"/>
    <property type="match status" value="1"/>
</dbReference>
<gene>
    <name evidence="4" type="ORF">EB796_020271</name>
</gene>
<dbReference type="GO" id="GO:0005615">
    <property type="term" value="C:extracellular space"/>
    <property type="evidence" value="ECO:0007669"/>
    <property type="project" value="TreeGrafter"/>
</dbReference>
<dbReference type="PANTHER" id="PTHR10340:SF57">
    <property type="entry name" value="METALLOPHOS DOMAIN-CONTAINING PROTEIN"/>
    <property type="match status" value="1"/>
</dbReference>
<evidence type="ECO:0000256" key="3">
    <source>
        <dbReference type="SAM" id="SignalP"/>
    </source>
</evidence>
<name>A0A7J7J7J8_BUGNE</name>
<proteinExistence type="predicted"/>
<reference evidence="4" key="1">
    <citation type="submission" date="2020-06" db="EMBL/GenBank/DDBJ databases">
        <title>Draft genome of Bugula neritina, a colonial animal packing powerful symbionts and potential medicines.</title>
        <authorList>
            <person name="Rayko M."/>
        </authorList>
    </citation>
    <scope>NUCLEOTIDE SEQUENCE [LARGE SCALE GENOMIC DNA]</scope>
    <source>
        <strain evidence="4">Kwan_BN1</strain>
    </source>
</reference>
<dbReference type="AlphaFoldDB" id="A0A7J7J7J8"/>
<dbReference type="EMBL" id="VXIV02003043">
    <property type="protein sequence ID" value="KAF6021418.1"/>
    <property type="molecule type" value="Genomic_DNA"/>
</dbReference>